<reference evidence="2 3" key="1">
    <citation type="submission" date="2022-03" db="EMBL/GenBank/DDBJ databases">
        <title>Luteimonas soily sp. nov., a novel bacterium isolated from the soil.</title>
        <authorList>
            <person name="Zhang X."/>
        </authorList>
    </citation>
    <scope>NUCLEOTIDE SEQUENCE [LARGE SCALE GENOMIC DNA]</scope>
    <source>
        <strain evidence="2 3">50</strain>
    </source>
</reference>
<dbReference type="InterPro" id="IPR029479">
    <property type="entry name" value="Nitroreductase"/>
</dbReference>
<gene>
    <name evidence="2" type="ORF">MQC88_09525</name>
</gene>
<dbReference type="InterPro" id="IPR030965">
    <property type="entry name" value="SagB-rel_DH_2"/>
</dbReference>
<proteinExistence type="predicted"/>
<dbReference type="PANTHER" id="PTHR43745">
    <property type="entry name" value="NITROREDUCTASE MJ1384-RELATED"/>
    <property type="match status" value="1"/>
</dbReference>
<dbReference type="EMBL" id="JALGCL010000003">
    <property type="protein sequence ID" value="MCJ0826182.1"/>
    <property type="molecule type" value="Genomic_DNA"/>
</dbReference>
<dbReference type="RefSeq" id="WP_243321423.1">
    <property type="nucleotide sequence ID" value="NZ_JALGCL010000003.1"/>
</dbReference>
<dbReference type="Proteomes" id="UP001165423">
    <property type="component" value="Unassembled WGS sequence"/>
</dbReference>
<organism evidence="2 3">
    <name type="scientific">Cognatiluteimonas sedimenti</name>
    <dbReference type="NCBI Taxonomy" id="2927791"/>
    <lineage>
        <taxon>Bacteria</taxon>
        <taxon>Pseudomonadati</taxon>
        <taxon>Pseudomonadota</taxon>
        <taxon>Gammaproteobacteria</taxon>
        <taxon>Lysobacterales</taxon>
        <taxon>Lysobacteraceae</taxon>
        <taxon>Cognatiluteimonas</taxon>
    </lineage>
</organism>
<name>A0ABT0A5D3_9GAMM</name>
<dbReference type="CDD" id="cd02142">
    <property type="entry name" value="McbC_SagB-like_oxidoreductase"/>
    <property type="match status" value="1"/>
</dbReference>
<dbReference type="InterPro" id="IPR000415">
    <property type="entry name" value="Nitroreductase-like"/>
</dbReference>
<dbReference type="PANTHER" id="PTHR43745:SF2">
    <property type="entry name" value="NITROREDUCTASE MJ1384-RELATED"/>
    <property type="match status" value="1"/>
</dbReference>
<comment type="caution">
    <text evidence="2">The sequence shown here is derived from an EMBL/GenBank/DDBJ whole genome shotgun (WGS) entry which is preliminary data.</text>
</comment>
<dbReference type="Pfam" id="PF00881">
    <property type="entry name" value="Nitroreductase"/>
    <property type="match status" value="1"/>
</dbReference>
<dbReference type="SUPFAM" id="SSF55469">
    <property type="entry name" value="FMN-dependent nitroreductase-like"/>
    <property type="match status" value="1"/>
</dbReference>
<keyword evidence="3" id="KW-1185">Reference proteome</keyword>
<dbReference type="Gene3D" id="3.40.109.10">
    <property type="entry name" value="NADH Oxidase"/>
    <property type="match status" value="1"/>
</dbReference>
<dbReference type="InterPro" id="IPR052544">
    <property type="entry name" value="Bacteriocin_Proc_Enz"/>
</dbReference>
<protein>
    <submittedName>
        <fullName evidence="2">Peptide maturation dehydrogenase</fullName>
    </submittedName>
</protein>
<sequence>MRIRRCAVAWLEPREVADFELDDLLSGGTGVVGRLCWFAHAPHLPAPVQVDAAHAPLLGALGAVDWIARDALDARFGSEAVDALLAAGLLLARPDDGDESALADARFRSQGWHPPAAVAHMAARWEGIDGPRGMAEQDLDTNEGLLRQHGAPPPHALPAANPAADLALPRIERDDFDALLDTRATCRNYDTTASVPLATFSQLLARVFGARGIGHPAPGFDVYKRTSPSGGALHPTECWLILQRVDGIAPGLYRYRIDTHALEPVTPGIAAPQPGDAGTQVPGDAGSRAWTPAELRAFARIAVAGQDFFADAPVLCILAPRFHRNFWKYRNHAKAYRVAVLDVGHLSQTLQLCATQAGLGPFVTGAINEVDIERAFGVVGYAQSPIVVCGFGQRAATMTTSEFDPNRKVWPRE</sequence>
<accession>A0ABT0A5D3</accession>
<feature type="domain" description="Nitroreductase" evidence="1">
    <location>
        <begin position="182"/>
        <end position="392"/>
    </location>
</feature>
<dbReference type="NCBIfam" id="TIGR04511">
    <property type="entry name" value="SagB_rel_DH_2"/>
    <property type="match status" value="1"/>
</dbReference>
<evidence type="ECO:0000313" key="3">
    <source>
        <dbReference type="Proteomes" id="UP001165423"/>
    </source>
</evidence>
<evidence type="ECO:0000313" key="2">
    <source>
        <dbReference type="EMBL" id="MCJ0826182.1"/>
    </source>
</evidence>
<evidence type="ECO:0000259" key="1">
    <source>
        <dbReference type="Pfam" id="PF00881"/>
    </source>
</evidence>